<sequence>MTHPLASSDQPLDTANETDPRPIDSPIGFGTWPFVGDEAQAAVESALEVGYRFIDTAAKYENEDGVGRGIAASGLARDEIYLQTKLRGSEHGDPRAALEASLERLGVDYVDSYLIHWPLPMIGKYIAAFETMAELQQEGLVREIGVSNFLPEHLDALEQATGLVPAIDQIQCDPTIARDEMRADIRARGVRVQAWRPMGKGTVLELPEIAAIAAARGKTAGQIVLAWHSTIGNVPIARSANPERQRQNLEAVTDIVLTGDELAAIAGLPQHEEERFDPRTHEEF</sequence>
<evidence type="ECO:0000256" key="1">
    <source>
        <dbReference type="ARBA" id="ARBA00007905"/>
    </source>
</evidence>
<feature type="binding site" evidence="5">
    <location>
        <position position="116"/>
    </location>
    <ligand>
        <name>substrate</name>
    </ligand>
</feature>
<proteinExistence type="inferred from homology"/>
<dbReference type="SUPFAM" id="SSF51430">
    <property type="entry name" value="NAD(P)-linked oxidoreductase"/>
    <property type="match status" value="1"/>
</dbReference>
<feature type="active site" description="Proton donor" evidence="4">
    <location>
        <position position="60"/>
    </location>
</feature>
<reference evidence="9 10" key="1">
    <citation type="submission" date="2018-11" db="EMBL/GenBank/DDBJ databases">
        <title>YIM 102482-1 draft genome.</title>
        <authorList>
            <person name="Li G."/>
            <person name="Jiang Y."/>
        </authorList>
    </citation>
    <scope>NUCLEOTIDE SEQUENCE [LARGE SCALE GENOMIC DNA]</scope>
    <source>
        <strain evidence="9 10">YIM 102482-1</strain>
    </source>
</reference>
<evidence type="ECO:0000256" key="6">
    <source>
        <dbReference type="PIRSR" id="PIRSR000097-3"/>
    </source>
</evidence>
<dbReference type="OrthoDB" id="9804790at2"/>
<protein>
    <submittedName>
        <fullName evidence="9">Aldo/keto reductase</fullName>
    </submittedName>
</protein>
<keyword evidence="10" id="KW-1185">Reference proteome</keyword>
<comment type="similarity">
    <text evidence="1">Belongs to the aldo/keto reductase family.</text>
</comment>
<dbReference type="InterPro" id="IPR018170">
    <property type="entry name" value="Aldo/ket_reductase_CS"/>
</dbReference>
<evidence type="ECO:0000256" key="5">
    <source>
        <dbReference type="PIRSR" id="PIRSR000097-2"/>
    </source>
</evidence>
<feature type="compositionally biased region" description="Polar residues" evidence="7">
    <location>
        <begin position="1"/>
        <end position="17"/>
    </location>
</feature>
<dbReference type="AlphaFoldDB" id="A0A3P3VTR5"/>
<dbReference type="PRINTS" id="PR00069">
    <property type="entry name" value="ALDKETRDTASE"/>
</dbReference>
<dbReference type="Pfam" id="PF00248">
    <property type="entry name" value="Aldo_ket_red"/>
    <property type="match status" value="1"/>
</dbReference>
<dbReference type="InterPro" id="IPR020471">
    <property type="entry name" value="AKR"/>
</dbReference>
<dbReference type="PANTHER" id="PTHR43827:SF3">
    <property type="entry name" value="NADP-DEPENDENT OXIDOREDUCTASE DOMAIN-CONTAINING PROTEIN"/>
    <property type="match status" value="1"/>
</dbReference>
<dbReference type="PANTHER" id="PTHR43827">
    <property type="entry name" value="2,5-DIKETO-D-GLUCONIC ACID REDUCTASE"/>
    <property type="match status" value="1"/>
</dbReference>
<gene>
    <name evidence="9" type="ORF">EG850_09855</name>
</gene>
<dbReference type="FunFam" id="3.20.20.100:FF:000002">
    <property type="entry name" value="2,5-diketo-D-gluconic acid reductase A"/>
    <property type="match status" value="1"/>
</dbReference>
<dbReference type="Proteomes" id="UP000274391">
    <property type="component" value="Unassembled WGS sequence"/>
</dbReference>
<dbReference type="RefSeq" id="WP_124973003.1">
    <property type="nucleotide sequence ID" value="NZ_RQVS01000011.1"/>
</dbReference>
<dbReference type="PROSITE" id="PS00063">
    <property type="entry name" value="ALDOKETO_REDUCTASE_3"/>
    <property type="match status" value="1"/>
</dbReference>
<dbReference type="PIRSF" id="PIRSF000097">
    <property type="entry name" value="AKR"/>
    <property type="match status" value="1"/>
</dbReference>
<evidence type="ECO:0000256" key="2">
    <source>
        <dbReference type="ARBA" id="ARBA00022857"/>
    </source>
</evidence>
<feature type="region of interest" description="Disordered" evidence="7">
    <location>
        <begin position="1"/>
        <end position="23"/>
    </location>
</feature>
<dbReference type="GO" id="GO:0016616">
    <property type="term" value="F:oxidoreductase activity, acting on the CH-OH group of donors, NAD or NADP as acceptor"/>
    <property type="evidence" value="ECO:0007669"/>
    <property type="project" value="UniProtKB-ARBA"/>
</dbReference>
<dbReference type="Gene3D" id="3.20.20.100">
    <property type="entry name" value="NADP-dependent oxidoreductase domain"/>
    <property type="match status" value="1"/>
</dbReference>
<evidence type="ECO:0000259" key="8">
    <source>
        <dbReference type="Pfam" id="PF00248"/>
    </source>
</evidence>
<name>A0A3P3VTR5_9MICO</name>
<accession>A0A3P3VTR5</accession>
<feature type="site" description="Lowers pKa of active site Tyr" evidence="6">
    <location>
        <position position="85"/>
    </location>
</feature>
<evidence type="ECO:0000313" key="9">
    <source>
        <dbReference type="EMBL" id="RRJ86201.1"/>
    </source>
</evidence>
<keyword evidence="3" id="KW-0560">Oxidoreductase</keyword>
<organism evidence="9 10">
    <name type="scientific">Gulosibacter macacae</name>
    <dbReference type="NCBI Taxonomy" id="2488791"/>
    <lineage>
        <taxon>Bacteria</taxon>
        <taxon>Bacillati</taxon>
        <taxon>Actinomycetota</taxon>
        <taxon>Actinomycetes</taxon>
        <taxon>Micrococcales</taxon>
        <taxon>Microbacteriaceae</taxon>
        <taxon>Gulosibacter</taxon>
    </lineage>
</organism>
<dbReference type="InterPro" id="IPR023210">
    <property type="entry name" value="NADP_OxRdtase_dom"/>
</dbReference>
<dbReference type="InterPro" id="IPR036812">
    <property type="entry name" value="NAD(P)_OxRdtase_dom_sf"/>
</dbReference>
<evidence type="ECO:0000313" key="10">
    <source>
        <dbReference type="Proteomes" id="UP000274391"/>
    </source>
</evidence>
<keyword evidence="2" id="KW-0521">NADP</keyword>
<feature type="domain" description="NADP-dependent oxidoreductase" evidence="8">
    <location>
        <begin position="26"/>
        <end position="266"/>
    </location>
</feature>
<evidence type="ECO:0000256" key="3">
    <source>
        <dbReference type="ARBA" id="ARBA00023002"/>
    </source>
</evidence>
<comment type="caution">
    <text evidence="9">The sequence shown here is derived from an EMBL/GenBank/DDBJ whole genome shotgun (WGS) entry which is preliminary data.</text>
</comment>
<dbReference type="EMBL" id="RQVS01000011">
    <property type="protein sequence ID" value="RRJ86201.1"/>
    <property type="molecule type" value="Genomic_DNA"/>
</dbReference>
<evidence type="ECO:0000256" key="7">
    <source>
        <dbReference type="SAM" id="MobiDB-lite"/>
    </source>
</evidence>
<dbReference type="PROSITE" id="PS00062">
    <property type="entry name" value="ALDOKETO_REDUCTASE_2"/>
    <property type="match status" value="1"/>
</dbReference>
<evidence type="ECO:0000256" key="4">
    <source>
        <dbReference type="PIRSR" id="PIRSR000097-1"/>
    </source>
</evidence>